<keyword evidence="3" id="KW-1185">Reference proteome</keyword>
<dbReference type="EMBL" id="JAWDIO010000001">
    <property type="protein sequence ID" value="MDU0352543.1"/>
    <property type="molecule type" value="Genomic_DNA"/>
</dbReference>
<feature type="signal peptide" evidence="1">
    <location>
        <begin position="1"/>
        <end position="19"/>
    </location>
</feature>
<evidence type="ECO:0000313" key="2">
    <source>
        <dbReference type="EMBL" id="MDU0352543.1"/>
    </source>
</evidence>
<comment type="caution">
    <text evidence="2">The sequence shown here is derived from an EMBL/GenBank/DDBJ whole genome shotgun (WGS) entry which is preliminary data.</text>
</comment>
<dbReference type="RefSeq" id="WP_316024258.1">
    <property type="nucleotide sequence ID" value="NZ_JAWDIO010000001.1"/>
</dbReference>
<keyword evidence="1" id="KW-0732">Signal</keyword>
<feature type="chain" id="PRO_5047179877" evidence="1">
    <location>
        <begin position="20"/>
        <end position="50"/>
    </location>
</feature>
<protein>
    <submittedName>
        <fullName evidence="2">Uncharacterized protein</fullName>
    </submittedName>
</protein>
<accession>A0ABU3SRB5</accession>
<dbReference type="PROSITE" id="PS51257">
    <property type="entry name" value="PROKAR_LIPOPROTEIN"/>
    <property type="match status" value="1"/>
</dbReference>
<dbReference type="Proteomes" id="UP001247805">
    <property type="component" value="Unassembled WGS sequence"/>
</dbReference>
<name>A0ABU3SRB5_9ALTE</name>
<evidence type="ECO:0000313" key="3">
    <source>
        <dbReference type="Proteomes" id="UP001247805"/>
    </source>
</evidence>
<organism evidence="2 3">
    <name type="scientific">Paraglaciecola aquimarina</name>
    <dbReference type="NCBI Taxonomy" id="1235557"/>
    <lineage>
        <taxon>Bacteria</taxon>
        <taxon>Pseudomonadati</taxon>
        <taxon>Pseudomonadota</taxon>
        <taxon>Gammaproteobacteria</taxon>
        <taxon>Alteromonadales</taxon>
        <taxon>Alteromonadaceae</taxon>
        <taxon>Paraglaciecola</taxon>
    </lineage>
</organism>
<evidence type="ECO:0000256" key="1">
    <source>
        <dbReference type="SAM" id="SignalP"/>
    </source>
</evidence>
<gene>
    <name evidence="2" type="ORF">RS130_00250</name>
</gene>
<reference evidence="2 3" key="1">
    <citation type="submission" date="2023-10" db="EMBL/GenBank/DDBJ databases">
        <title>Glaciecola aquimarina strain GGW-M5 nov., isolated from a coastal seawater.</title>
        <authorList>
            <person name="Bayburt H."/>
            <person name="Kim J.M."/>
            <person name="Choi B.J."/>
            <person name="Jeon C.O."/>
        </authorList>
    </citation>
    <scope>NUCLEOTIDE SEQUENCE [LARGE SCALE GENOMIC DNA]</scope>
    <source>
        <strain evidence="2 3">KCTC 32108</strain>
    </source>
</reference>
<sequence>MYKHTIAFTVFSLLSFACAEKNITAKAENQHYPVGASVAGDKPIERIKPL</sequence>
<proteinExistence type="predicted"/>